<gene>
    <name evidence="3" type="ORF">RGQ29_021088</name>
</gene>
<keyword evidence="2" id="KW-0732">Signal</keyword>
<keyword evidence="4" id="KW-1185">Reference proteome</keyword>
<organism evidence="3 4">
    <name type="scientific">Quercus rubra</name>
    <name type="common">Northern red oak</name>
    <name type="synonym">Quercus borealis</name>
    <dbReference type="NCBI Taxonomy" id="3512"/>
    <lineage>
        <taxon>Eukaryota</taxon>
        <taxon>Viridiplantae</taxon>
        <taxon>Streptophyta</taxon>
        <taxon>Embryophyta</taxon>
        <taxon>Tracheophyta</taxon>
        <taxon>Spermatophyta</taxon>
        <taxon>Magnoliopsida</taxon>
        <taxon>eudicotyledons</taxon>
        <taxon>Gunneridae</taxon>
        <taxon>Pentapetalae</taxon>
        <taxon>rosids</taxon>
        <taxon>fabids</taxon>
        <taxon>Fagales</taxon>
        <taxon>Fagaceae</taxon>
        <taxon>Quercus</taxon>
    </lineage>
</organism>
<feature type="chain" id="PRO_5043031324" evidence="2">
    <location>
        <begin position="23"/>
        <end position="120"/>
    </location>
</feature>
<feature type="signal peptide" evidence="2">
    <location>
        <begin position="1"/>
        <end position="22"/>
    </location>
</feature>
<feature type="compositionally biased region" description="Basic residues" evidence="1">
    <location>
        <begin position="107"/>
        <end position="120"/>
    </location>
</feature>
<dbReference type="Proteomes" id="UP001324115">
    <property type="component" value="Unassembled WGS sequence"/>
</dbReference>
<protein>
    <submittedName>
        <fullName evidence="3">Uncharacterized protein</fullName>
    </submittedName>
</protein>
<dbReference type="AlphaFoldDB" id="A0AAN7IVB7"/>
<evidence type="ECO:0000256" key="2">
    <source>
        <dbReference type="SAM" id="SignalP"/>
    </source>
</evidence>
<evidence type="ECO:0000256" key="1">
    <source>
        <dbReference type="SAM" id="MobiDB-lite"/>
    </source>
</evidence>
<accession>A0AAN7IVB7</accession>
<sequence>MRRIVKTMVTLFMLVLLVVAPASNPSLLVEATPDVRCIMNCYVGCARWEGNPFKLKLCRDSCYTICQASLTDVIYSCILECAESMSTSFGSDVNEEEDYMDTCNSSCKKKKKKKKKKRNY</sequence>
<feature type="region of interest" description="Disordered" evidence="1">
    <location>
        <begin position="97"/>
        <end position="120"/>
    </location>
</feature>
<evidence type="ECO:0000313" key="3">
    <source>
        <dbReference type="EMBL" id="KAK4590769.1"/>
    </source>
</evidence>
<name>A0AAN7IVB7_QUERU</name>
<comment type="caution">
    <text evidence="3">The sequence shown here is derived from an EMBL/GenBank/DDBJ whole genome shotgun (WGS) entry which is preliminary data.</text>
</comment>
<dbReference type="EMBL" id="JAXUIC010000005">
    <property type="protein sequence ID" value="KAK4590769.1"/>
    <property type="molecule type" value="Genomic_DNA"/>
</dbReference>
<reference evidence="3 4" key="1">
    <citation type="journal article" date="2023" name="G3 (Bethesda)">
        <title>A haplotype-resolved chromosome-scale genome for Quercus rubra L. provides insights into the genetics of adaptive traits for red oak species.</title>
        <authorList>
            <person name="Kapoor B."/>
            <person name="Jenkins J."/>
            <person name="Schmutz J."/>
            <person name="Zhebentyayeva T."/>
            <person name="Kuelheim C."/>
            <person name="Coggeshall M."/>
            <person name="Heim C."/>
            <person name="Lasky J.R."/>
            <person name="Leites L."/>
            <person name="Islam-Faridi N."/>
            <person name="Romero-Severson J."/>
            <person name="DeLeo V.L."/>
            <person name="Lucas S.M."/>
            <person name="Lazic D."/>
            <person name="Gailing O."/>
            <person name="Carlson J."/>
            <person name="Staton M."/>
        </authorList>
    </citation>
    <scope>NUCLEOTIDE SEQUENCE [LARGE SCALE GENOMIC DNA]</scope>
    <source>
        <strain evidence="3">Pseudo-F2</strain>
    </source>
</reference>
<evidence type="ECO:0000313" key="4">
    <source>
        <dbReference type="Proteomes" id="UP001324115"/>
    </source>
</evidence>
<proteinExistence type="predicted"/>